<dbReference type="InterPro" id="IPR009810">
    <property type="entry name" value="Nodulin_late_dom"/>
</dbReference>
<protein>
    <submittedName>
        <fullName evidence="3">Nodule cysteine-rich protein 5</fullName>
    </submittedName>
</protein>
<proteinExistence type="predicted"/>
<keyword evidence="1" id="KW-0812">Transmembrane</keyword>
<feature type="domain" description="Late nodulin" evidence="2">
    <location>
        <begin position="1"/>
        <end position="54"/>
    </location>
</feature>
<keyword evidence="1" id="KW-0472">Membrane</keyword>
<sequence length="58" mass="6729">MATIHKFVYVMILIIFHFLVLTKGLDDPHCATDDDCKNVCVPPRVRQCLWSNCYCNVK</sequence>
<dbReference type="GO" id="GO:0046872">
    <property type="term" value="F:metal ion binding"/>
    <property type="evidence" value="ECO:0007669"/>
    <property type="project" value="InterPro"/>
</dbReference>
<dbReference type="SMR" id="A0A0U8RBQ3"/>
<gene>
    <name evidence="3" type="primary">NCR5</name>
</gene>
<evidence type="ECO:0000259" key="2">
    <source>
        <dbReference type="Pfam" id="PF07127"/>
    </source>
</evidence>
<reference evidence="3" key="1">
    <citation type="journal article" date="2015" name="Mol. Plant Microbe Interact.">
        <title>Terminal bacteroid differentiation is associated with variable morphological changes in legume species belonging to the inverted repeat-lacking clade.</title>
        <authorList>
            <person name="Montiel J."/>
            <person name="Szucs A."/>
            <person name="Boboescu I.Z."/>
            <person name="Gherman V.D."/>
            <person name="Kondorosi E."/>
            <person name="Kereszt A."/>
        </authorList>
    </citation>
    <scope>NUCLEOTIDE SEQUENCE</scope>
</reference>
<accession>A0A0U8RBQ3</accession>
<feature type="transmembrane region" description="Helical" evidence="1">
    <location>
        <begin position="7"/>
        <end position="25"/>
    </location>
</feature>
<evidence type="ECO:0000313" key="3">
    <source>
        <dbReference type="EMBL" id="DAA64979.1"/>
    </source>
</evidence>
<evidence type="ECO:0000256" key="1">
    <source>
        <dbReference type="SAM" id="Phobius"/>
    </source>
</evidence>
<dbReference type="EMBL" id="BK009390">
    <property type="protein sequence ID" value="DAA64979.1"/>
    <property type="molecule type" value="Genomic_DNA"/>
</dbReference>
<name>A0A0U8RBQ3_CICAR</name>
<dbReference type="AlphaFoldDB" id="A0A0U8RBQ3"/>
<dbReference type="Pfam" id="PF07127">
    <property type="entry name" value="Nodulin_late"/>
    <property type="match status" value="1"/>
</dbReference>
<organism evidence="3">
    <name type="scientific">Cicer arietinum</name>
    <name type="common">Chickpea</name>
    <name type="synonym">Garbanzo</name>
    <dbReference type="NCBI Taxonomy" id="3827"/>
    <lineage>
        <taxon>Eukaryota</taxon>
        <taxon>Viridiplantae</taxon>
        <taxon>Streptophyta</taxon>
        <taxon>Embryophyta</taxon>
        <taxon>Tracheophyta</taxon>
        <taxon>Spermatophyta</taxon>
        <taxon>Magnoliopsida</taxon>
        <taxon>eudicotyledons</taxon>
        <taxon>Gunneridae</taxon>
        <taxon>Pentapetalae</taxon>
        <taxon>rosids</taxon>
        <taxon>fabids</taxon>
        <taxon>Fabales</taxon>
        <taxon>Fabaceae</taxon>
        <taxon>Papilionoideae</taxon>
        <taxon>50 kb inversion clade</taxon>
        <taxon>NPAAA clade</taxon>
        <taxon>Hologalegina</taxon>
        <taxon>IRL clade</taxon>
        <taxon>Cicereae</taxon>
        <taxon>Cicer</taxon>
    </lineage>
</organism>
<keyword evidence="1" id="KW-1133">Transmembrane helix</keyword>